<sequence length="1324" mass="144438">MRPISPGDELLIFYGSHFFGLKNEFCQCATCEINTANAFDQPKQDRVQLPDHSQENTQSQPSATLHNISVNPPTNTHAQIQTQTVIDPQTRKQPSSQSSTPYDRSARESTASSTGGSVCSSESHIRHVELQARTSSNGKLAREDQCREEGFDESGVQVHITGRPEIQKPTQQSLRPRRSIRIDYRESSSTMTLSRSNSSNGSDTCVYDGVSVASHKRTDTLATSKSCRQPALARTRSMKGRASADNSDGGAEGESDASHASWIESDPDNIGTRSANTATGYAPTAKNPDDQRHNSRHGLRASANRSNSVGASSRIERLSASDRSSSADNRTDSNTNLSDEQRSSAHSKSRAAGRVQRSQVKATDQYERIVQQLMDANSLIYQPERPDSEIDTSTVPGAIKRVLSTQRKLATPPLPLQRIHWVNKWMKAQPTKHVAVYVQPKCRCRSRRPKRSPEYVDEATTNFSSENNSSHAAPSNTHPARSKSIISLKGARTRYNSPSASTSAESSRTVLGSSPAGPSSGGCHCVASPERLRKSIMLKHHSNLSASHTPQQHGGNAEGGTPLMITCHATDTHQSVHKRRQLSSTWRFALLCPPPATTEQDARTYTATRYRNRTLSELEFTAFDVTAQALLPQPKLVKVMYVDDDGLAAEIRAADSGEYDISLATSRYRLETDHVEIDRIVRFELDAWPHVEYVKEKPVQLGSRTSSRTRKMTIARDMSIDVGRASRTDRNDRGRTESSHVTDMTTTEGTSDNVFRHNVTQQTPGTHSQQPTHDVRQKASNDTINTNEETGMDMDAVVTQGRKRKHTETNAVRAGAEGQFTSGRGALQGKSKGKKGYSQAQVVVSCSESASESDGEPTLPPAALSLDDSRWTRIQNRGQTQAPQHTGYGAKPRTREQTRTHGERQGVTYTEQQSHTQLQLAPHTHAQLFSYKKPSDYHSAHGGEGGRYIASVVISSSSEGSECDEGNPSSIAVNANNSPGKSRNAHDKNIDLKHMKNRLETYIDTDDKVSEAKDCSATESLFERCQAGNESVQCMHVIDLTTSSPSSSPPPAIQLTDARRKSGKGFYAACKIRQAAETLSEPHACDSDTTPPIGEAGKNAAASATGRANVLAEVRIQDVHGGVVDFNAITRTTKIEADTETETATATETETEDNKVPHISTKDGEYFVDVDARVIQSVMDGAKTGDARVPTIIGKGYPEGVSVRASMGTHDSQPCVSAPTSKMKGTCIPTSTQDSLILPKGIATKGTEIHNRDKTMELCTALSGLTPSSETFASDEDLSIKQINCMHYPGKRMEEVQSEQMEKEDSKGSENRLSFTLMRGARAC</sequence>
<feature type="compositionally biased region" description="Low complexity" evidence="1">
    <location>
        <begin position="321"/>
        <end position="336"/>
    </location>
</feature>
<dbReference type="Gene3D" id="2.170.270.10">
    <property type="entry name" value="SET domain"/>
    <property type="match status" value="1"/>
</dbReference>
<feature type="compositionally biased region" description="Polar residues" evidence="1">
    <location>
        <begin position="741"/>
        <end position="772"/>
    </location>
</feature>
<feature type="region of interest" description="Disordered" evidence="1">
    <location>
        <begin position="718"/>
        <end position="838"/>
    </location>
</feature>
<dbReference type="STRING" id="667725.A0A0L0FKE9"/>
<feature type="compositionally biased region" description="Polar residues" evidence="1">
    <location>
        <begin position="780"/>
        <end position="789"/>
    </location>
</feature>
<evidence type="ECO:0008006" key="4">
    <source>
        <dbReference type="Google" id="ProtNLM"/>
    </source>
</evidence>
<protein>
    <recommendedName>
        <fullName evidence="4">SET domain-containing protein</fullName>
    </recommendedName>
</protein>
<feature type="compositionally biased region" description="Basic and acidic residues" evidence="1">
    <location>
        <begin position="724"/>
        <end position="740"/>
    </location>
</feature>
<feature type="region of interest" description="Disordered" evidence="1">
    <location>
        <begin position="49"/>
        <end position="154"/>
    </location>
</feature>
<dbReference type="EMBL" id="KQ242792">
    <property type="protein sequence ID" value="KNC77252.1"/>
    <property type="molecule type" value="Genomic_DNA"/>
</dbReference>
<accession>A0A0L0FKE9</accession>
<feature type="compositionally biased region" description="Low complexity" evidence="1">
    <location>
        <begin position="187"/>
        <end position="200"/>
    </location>
</feature>
<name>A0A0L0FKE9_9EUKA</name>
<keyword evidence="3" id="KW-1185">Reference proteome</keyword>
<feature type="compositionally biased region" description="Polar residues" evidence="1">
    <location>
        <begin position="459"/>
        <end position="479"/>
    </location>
</feature>
<feature type="compositionally biased region" description="Polar residues" evidence="1">
    <location>
        <begin position="907"/>
        <end position="918"/>
    </location>
</feature>
<feature type="compositionally biased region" description="Low complexity" evidence="1">
    <location>
        <begin position="109"/>
        <end position="122"/>
    </location>
</feature>
<feature type="region of interest" description="Disordered" evidence="1">
    <location>
        <begin position="1139"/>
        <end position="1158"/>
    </location>
</feature>
<feature type="compositionally biased region" description="Basic and acidic residues" evidence="1">
    <location>
        <begin position="893"/>
        <end position="904"/>
    </location>
</feature>
<evidence type="ECO:0000256" key="1">
    <source>
        <dbReference type="SAM" id="MobiDB-lite"/>
    </source>
</evidence>
<evidence type="ECO:0000313" key="2">
    <source>
        <dbReference type="EMBL" id="KNC77252.1"/>
    </source>
</evidence>
<feature type="compositionally biased region" description="Low complexity" evidence="1">
    <location>
        <begin position="497"/>
        <end position="522"/>
    </location>
</feature>
<feature type="region of interest" description="Disordered" evidence="1">
    <location>
        <begin position="219"/>
        <end position="363"/>
    </location>
</feature>
<proteinExistence type="predicted"/>
<dbReference type="Proteomes" id="UP000054560">
    <property type="component" value="Unassembled WGS sequence"/>
</dbReference>
<dbReference type="InterPro" id="IPR046341">
    <property type="entry name" value="SET_dom_sf"/>
</dbReference>
<dbReference type="OrthoDB" id="6627536at2759"/>
<feature type="region of interest" description="Disordered" evidence="1">
    <location>
        <begin position="877"/>
        <end position="918"/>
    </location>
</feature>
<evidence type="ECO:0000313" key="3">
    <source>
        <dbReference type="Proteomes" id="UP000054560"/>
    </source>
</evidence>
<feature type="compositionally biased region" description="Polar residues" evidence="1">
    <location>
        <begin position="967"/>
        <end position="981"/>
    </location>
</feature>
<feature type="region of interest" description="Disordered" evidence="1">
    <location>
        <begin position="446"/>
        <end position="523"/>
    </location>
</feature>
<dbReference type="GeneID" id="25910788"/>
<organism evidence="2 3">
    <name type="scientific">Sphaeroforma arctica JP610</name>
    <dbReference type="NCBI Taxonomy" id="667725"/>
    <lineage>
        <taxon>Eukaryota</taxon>
        <taxon>Ichthyosporea</taxon>
        <taxon>Ichthyophonida</taxon>
        <taxon>Sphaeroforma</taxon>
    </lineage>
</organism>
<reference evidence="2 3" key="1">
    <citation type="submission" date="2011-02" db="EMBL/GenBank/DDBJ databases">
        <title>The Genome Sequence of Sphaeroforma arctica JP610.</title>
        <authorList>
            <consortium name="The Broad Institute Genome Sequencing Platform"/>
            <person name="Russ C."/>
            <person name="Cuomo C."/>
            <person name="Young S.K."/>
            <person name="Zeng Q."/>
            <person name="Gargeya S."/>
            <person name="Alvarado L."/>
            <person name="Berlin A."/>
            <person name="Chapman S.B."/>
            <person name="Chen Z."/>
            <person name="Freedman E."/>
            <person name="Gellesch M."/>
            <person name="Goldberg J."/>
            <person name="Griggs A."/>
            <person name="Gujja S."/>
            <person name="Heilman E."/>
            <person name="Heiman D."/>
            <person name="Howarth C."/>
            <person name="Mehta T."/>
            <person name="Neiman D."/>
            <person name="Pearson M."/>
            <person name="Roberts A."/>
            <person name="Saif S."/>
            <person name="Shea T."/>
            <person name="Shenoy N."/>
            <person name="Sisk P."/>
            <person name="Stolte C."/>
            <person name="Sykes S."/>
            <person name="White J."/>
            <person name="Yandava C."/>
            <person name="Burger G."/>
            <person name="Gray M.W."/>
            <person name="Holland P.W.H."/>
            <person name="King N."/>
            <person name="Lang F.B.F."/>
            <person name="Roger A.J."/>
            <person name="Ruiz-Trillo I."/>
            <person name="Haas B."/>
            <person name="Nusbaum C."/>
            <person name="Birren B."/>
        </authorList>
    </citation>
    <scope>NUCLEOTIDE SEQUENCE [LARGE SCALE GENOMIC DNA]</scope>
    <source>
        <strain evidence="2 3">JP610</strain>
    </source>
</reference>
<feature type="region of interest" description="Disordered" evidence="1">
    <location>
        <begin position="958"/>
        <end position="988"/>
    </location>
</feature>
<feature type="region of interest" description="Disordered" evidence="1">
    <location>
        <begin position="185"/>
        <end position="204"/>
    </location>
</feature>
<feature type="compositionally biased region" description="Basic and acidic residues" evidence="1">
    <location>
        <begin position="140"/>
        <end position="149"/>
    </location>
</feature>
<gene>
    <name evidence="2" type="ORF">SARC_10284</name>
</gene>
<dbReference type="RefSeq" id="XP_014151154.1">
    <property type="nucleotide sequence ID" value="XM_014295679.1"/>
</dbReference>
<feature type="compositionally biased region" description="Polar residues" evidence="1">
    <location>
        <begin position="55"/>
        <end position="102"/>
    </location>
</feature>